<dbReference type="PANTHER" id="PTHR38589:SF1">
    <property type="entry name" value="BLR0621 PROTEIN"/>
    <property type="match status" value="1"/>
</dbReference>
<reference evidence="2 3" key="1">
    <citation type="submission" date="2019-03" db="EMBL/GenBank/DDBJ databases">
        <authorList>
            <person name="Kox A.R. M."/>
        </authorList>
    </citation>
    <scope>NUCLEOTIDE SEQUENCE [LARGE SCALE GENOMIC DNA]</scope>
    <source>
        <strain evidence="2">MTUNDRAET4 annotated genome</strain>
    </source>
</reference>
<dbReference type="Pfam" id="PF03734">
    <property type="entry name" value="YkuD"/>
    <property type="match status" value="1"/>
</dbReference>
<organism evidence="2 3">
    <name type="scientific">Methylocella tundrae</name>
    <dbReference type="NCBI Taxonomy" id="227605"/>
    <lineage>
        <taxon>Bacteria</taxon>
        <taxon>Pseudomonadati</taxon>
        <taxon>Pseudomonadota</taxon>
        <taxon>Alphaproteobacteria</taxon>
        <taxon>Hyphomicrobiales</taxon>
        <taxon>Beijerinckiaceae</taxon>
        <taxon>Methylocella</taxon>
    </lineage>
</organism>
<evidence type="ECO:0000313" key="3">
    <source>
        <dbReference type="Proteomes" id="UP000294360"/>
    </source>
</evidence>
<protein>
    <submittedName>
        <fullName evidence="2">L,D-transpeptidase catalytic domain protein</fullName>
    </submittedName>
</protein>
<evidence type="ECO:0000313" key="2">
    <source>
        <dbReference type="EMBL" id="VFU07366.1"/>
    </source>
</evidence>
<dbReference type="Proteomes" id="UP000294360">
    <property type="component" value="Chromosome"/>
</dbReference>
<dbReference type="AlphaFoldDB" id="A0A4U8Z058"/>
<dbReference type="PANTHER" id="PTHR38589">
    <property type="entry name" value="BLR0621 PROTEIN"/>
    <property type="match status" value="1"/>
</dbReference>
<dbReference type="EMBL" id="LR536450">
    <property type="protein sequence ID" value="VFU07366.1"/>
    <property type="molecule type" value="Genomic_DNA"/>
</dbReference>
<sequence>MRPIRKDMGWCDDPDSGLYNRPIVAPFRQSHEKLWRADHLYDIVIVLDYNIMPRRKMRGSAIFLHCARPGFAPTEGCVALAADDFRRLLPRLSQRTVLTIR</sequence>
<name>A0A4U8Z058_METTU</name>
<accession>A0A4U8Z058</accession>
<gene>
    <name evidence="2" type="ORF">MTUNDRAET4_0473</name>
</gene>
<feature type="domain" description="L,D-TPase catalytic" evidence="1">
    <location>
        <begin position="20"/>
        <end position="98"/>
    </location>
</feature>
<dbReference type="GO" id="GO:0016740">
    <property type="term" value="F:transferase activity"/>
    <property type="evidence" value="ECO:0007669"/>
    <property type="project" value="InterPro"/>
</dbReference>
<proteinExistence type="predicted"/>
<evidence type="ECO:0000259" key="1">
    <source>
        <dbReference type="Pfam" id="PF03734"/>
    </source>
</evidence>
<dbReference type="InterPro" id="IPR005490">
    <property type="entry name" value="LD_TPept_cat_dom"/>
</dbReference>
<dbReference type="KEGG" id="mtun:MTUNDRAET4_0473"/>